<accession>M5AXS6</accession>
<dbReference type="Proteomes" id="UP000012042">
    <property type="component" value="Chromosome"/>
</dbReference>
<dbReference type="EMBL" id="AP012167">
    <property type="protein sequence ID" value="BAN05866.1"/>
    <property type="molecule type" value="Genomic_DNA"/>
</dbReference>
<evidence type="ECO:0000313" key="2">
    <source>
        <dbReference type="Proteomes" id="UP000012042"/>
    </source>
</evidence>
<gene>
    <name evidence="1" type="ORF">LVISKB_0231</name>
</gene>
<proteinExistence type="predicted"/>
<protein>
    <submittedName>
        <fullName evidence="1">Uncharacterized protein</fullName>
    </submittedName>
</protein>
<name>M5AXS6_LEVBR</name>
<organism evidence="1 2">
    <name type="scientific">Levilactobacillus brevis KB290</name>
    <dbReference type="NCBI Taxonomy" id="1001583"/>
    <lineage>
        <taxon>Bacteria</taxon>
        <taxon>Bacillati</taxon>
        <taxon>Bacillota</taxon>
        <taxon>Bacilli</taxon>
        <taxon>Lactobacillales</taxon>
        <taxon>Lactobacillaceae</taxon>
        <taxon>Levilactobacillus</taxon>
    </lineage>
</organism>
<dbReference type="AlphaFoldDB" id="M5AXS6"/>
<reference evidence="1 2" key="1">
    <citation type="journal article" date="2013" name="PLoS ONE">
        <title>Genomic Analysis by Deep Sequencing of the Probiotic Lactobacillus brevis KB290 Harboring Nine Plasmids Reveals Genomic Stability.</title>
        <authorList>
            <person name="Fukao M."/>
            <person name="Oshima K."/>
            <person name="Morita H."/>
            <person name="Toh H."/>
            <person name="Suda W."/>
            <person name="Kim S.W."/>
            <person name="Suzuki S."/>
            <person name="Yakabe T."/>
            <person name="Hattori M."/>
            <person name="Yajima N."/>
        </authorList>
    </citation>
    <scope>NUCLEOTIDE SEQUENCE [LARGE SCALE GENOMIC DNA]</scope>
    <source>
        <strain evidence="1 2">KB290</strain>
    </source>
</reference>
<evidence type="ECO:0000313" key="1">
    <source>
        <dbReference type="EMBL" id="BAN05866.1"/>
    </source>
</evidence>
<sequence>MISREFAWEMVIIQDPAQSAQATDSTGIFAT</sequence>
<dbReference type="HOGENOM" id="CLU_3397114_0_0_9"/>
<dbReference type="KEGG" id="lbk:LVISKB_0231"/>